<evidence type="ECO:0000313" key="3">
    <source>
        <dbReference type="Proteomes" id="UP000784880"/>
    </source>
</evidence>
<organism evidence="2 3">
    <name type="scientific">Evansella tamaricis</name>
    <dbReference type="NCBI Taxonomy" id="2069301"/>
    <lineage>
        <taxon>Bacteria</taxon>
        <taxon>Bacillati</taxon>
        <taxon>Bacillota</taxon>
        <taxon>Bacilli</taxon>
        <taxon>Bacillales</taxon>
        <taxon>Bacillaceae</taxon>
        <taxon>Evansella</taxon>
    </lineage>
</organism>
<reference evidence="2 3" key="1">
    <citation type="submission" date="2021-06" db="EMBL/GenBank/DDBJ databases">
        <title>Bacillus sp. RD4P76, an endophyte from a halophyte.</title>
        <authorList>
            <person name="Sun J.-Q."/>
        </authorList>
    </citation>
    <scope>NUCLEOTIDE SEQUENCE [LARGE SCALE GENOMIC DNA]</scope>
    <source>
        <strain evidence="2 3">CGMCC 1.15917</strain>
    </source>
</reference>
<accession>A0ABS6JDG0</accession>
<sequence>MGELTVSRLALAFIVGYEEDGEAILKVKQFRNIQPGAENENLFNTALALASLQKYELENVERVNTYNLVQ</sequence>
<evidence type="ECO:0000259" key="1">
    <source>
        <dbReference type="Pfam" id="PF07872"/>
    </source>
</evidence>
<comment type="caution">
    <text evidence="2">The sequence shown here is derived from an EMBL/GenBank/DDBJ whole genome shotgun (WGS) entry which is preliminary data.</text>
</comment>
<dbReference type="Pfam" id="PF07872">
    <property type="entry name" value="DUF1659"/>
    <property type="match status" value="1"/>
</dbReference>
<protein>
    <submittedName>
        <fullName evidence="2">DUF1659 domain-containing protein</fullName>
    </submittedName>
</protein>
<dbReference type="RefSeq" id="WP_217065319.1">
    <property type="nucleotide sequence ID" value="NZ_JAHQCS010000073.1"/>
</dbReference>
<dbReference type="InterPro" id="IPR012454">
    <property type="entry name" value="DUF1659"/>
</dbReference>
<dbReference type="EMBL" id="JAHQCS010000073">
    <property type="protein sequence ID" value="MBU9711435.1"/>
    <property type="molecule type" value="Genomic_DNA"/>
</dbReference>
<feature type="domain" description="DUF1659" evidence="1">
    <location>
        <begin position="4"/>
        <end position="70"/>
    </location>
</feature>
<gene>
    <name evidence="2" type="ORF">KS419_06790</name>
</gene>
<proteinExistence type="predicted"/>
<evidence type="ECO:0000313" key="2">
    <source>
        <dbReference type="EMBL" id="MBU9711435.1"/>
    </source>
</evidence>
<name>A0ABS6JDG0_9BACI</name>
<dbReference type="Proteomes" id="UP000784880">
    <property type="component" value="Unassembled WGS sequence"/>
</dbReference>
<keyword evidence="3" id="KW-1185">Reference proteome</keyword>